<organism evidence="1 2">
    <name type="scientific">Armillaria gallica</name>
    <name type="common">Bulbous honey fungus</name>
    <name type="synonym">Armillaria bulbosa</name>
    <dbReference type="NCBI Taxonomy" id="47427"/>
    <lineage>
        <taxon>Eukaryota</taxon>
        <taxon>Fungi</taxon>
        <taxon>Dikarya</taxon>
        <taxon>Basidiomycota</taxon>
        <taxon>Agaricomycotina</taxon>
        <taxon>Agaricomycetes</taxon>
        <taxon>Agaricomycetidae</taxon>
        <taxon>Agaricales</taxon>
        <taxon>Marasmiineae</taxon>
        <taxon>Physalacriaceae</taxon>
        <taxon>Armillaria</taxon>
    </lineage>
</organism>
<accession>A0A2H3DLE3</accession>
<dbReference type="EMBL" id="KZ293659">
    <property type="protein sequence ID" value="PBK92292.1"/>
    <property type="molecule type" value="Genomic_DNA"/>
</dbReference>
<dbReference type="InParanoid" id="A0A2H3DLE3"/>
<evidence type="ECO:0000313" key="1">
    <source>
        <dbReference type="EMBL" id="PBK92292.1"/>
    </source>
</evidence>
<protein>
    <submittedName>
        <fullName evidence="1">Uncharacterized protein</fullName>
    </submittedName>
</protein>
<evidence type="ECO:0000313" key="2">
    <source>
        <dbReference type="Proteomes" id="UP000217790"/>
    </source>
</evidence>
<proteinExistence type="predicted"/>
<reference evidence="2" key="1">
    <citation type="journal article" date="2017" name="Nat. Ecol. Evol.">
        <title>Genome expansion and lineage-specific genetic innovations in the forest pathogenic fungi Armillaria.</title>
        <authorList>
            <person name="Sipos G."/>
            <person name="Prasanna A.N."/>
            <person name="Walter M.C."/>
            <person name="O'Connor E."/>
            <person name="Balint B."/>
            <person name="Krizsan K."/>
            <person name="Kiss B."/>
            <person name="Hess J."/>
            <person name="Varga T."/>
            <person name="Slot J."/>
            <person name="Riley R."/>
            <person name="Boka B."/>
            <person name="Rigling D."/>
            <person name="Barry K."/>
            <person name="Lee J."/>
            <person name="Mihaltcheva S."/>
            <person name="LaButti K."/>
            <person name="Lipzen A."/>
            <person name="Waldron R."/>
            <person name="Moloney N.M."/>
            <person name="Sperisen C."/>
            <person name="Kredics L."/>
            <person name="Vagvoelgyi C."/>
            <person name="Patrignani A."/>
            <person name="Fitzpatrick D."/>
            <person name="Nagy I."/>
            <person name="Doyle S."/>
            <person name="Anderson J.B."/>
            <person name="Grigoriev I.V."/>
            <person name="Gueldener U."/>
            <person name="Muensterkoetter M."/>
            <person name="Nagy L.G."/>
        </authorList>
    </citation>
    <scope>NUCLEOTIDE SEQUENCE [LARGE SCALE GENOMIC DNA]</scope>
    <source>
        <strain evidence="2">Ar21-2</strain>
    </source>
</reference>
<dbReference type="Proteomes" id="UP000217790">
    <property type="component" value="Unassembled WGS sequence"/>
</dbReference>
<sequence>MPIPSLPFPTEPRISARLLKGTSTFSLLGGYDSSGTWIDLESWRSDRASLPVVFASPRALELNEYVQADTSYGLVIQSENRREMIAAQGKHSRRRLENAIQWGKTTRPLIAIIDPWHKERQAWRRSQDVLQKRQRRLQYPGADAATIMAK</sequence>
<gene>
    <name evidence="1" type="ORF">ARMGADRAFT_1031171</name>
</gene>
<keyword evidence="2" id="KW-1185">Reference proteome</keyword>
<dbReference type="AlphaFoldDB" id="A0A2H3DLE3"/>
<name>A0A2H3DLE3_ARMGA</name>